<accession>A0A1B6LJV5</accession>
<evidence type="ECO:0008006" key="2">
    <source>
        <dbReference type="Google" id="ProtNLM"/>
    </source>
</evidence>
<gene>
    <name evidence="1" type="ORF">g.8643</name>
</gene>
<sequence length="319" mass="37614">MELPVKKKKLLPARSYGGIVQESDSLHSDVILKLFHADEGFRNAQIELINQHIEHQRDELYKDDEWKNLASLKSSLRKHIKRANRIMIDTRPSFSRFKMLIATYTVLQLNLASEIKRTTEELHRSKRTEHEMESYIKKHAEKFPLFLDKVADISHQFNSVQDVLNRYETLEYYGNECSRLLKEEMDGLLDLKREVDRTLEEKSNVFKQLSNSFVMLRVRQKQAKERLSSWEGTVQRLRTHVSEGTEEFLILGDGCYILYQNMCRRRKVTPSIQKDDIEGQLNFIKETIKFYKDVLRVAVIVRHDQAATNILKSRGQTKR</sequence>
<evidence type="ECO:0000313" key="1">
    <source>
        <dbReference type="EMBL" id="JAT23993.1"/>
    </source>
</evidence>
<feature type="non-terminal residue" evidence="1">
    <location>
        <position position="319"/>
    </location>
</feature>
<proteinExistence type="predicted"/>
<organism evidence="1">
    <name type="scientific">Graphocephala atropunctata</name>
    <dbReference type="NCBI Taxonomy" id="36148"/>
    <lineage>
        <taxon>Eukaryota</taxon>
        <taxon>Metazoa</taxon>
        <taxon>Ecdysozoa</taxon>
        <taxon>Arthropoda</taxon>
        <taxon>Hexapoda</taxon>
        <taxon>Insecta</taxon>
        <taxon>Pterygota</taxon>
        <taxon>Neoptera</taxon>
        <taxon>Paraneoptera</taxon>
        <taxon>Hemiptera</taxon>
        <taxon>Auchenorrhyncha</taxon>
        <taxon>Membracoidea</taxon>
        <taxon>Cicadellidae</taxon>
        <taxon>Cicadellinae</taxon>
        <taxon>Cicadellini</taxon>
        <taxon>Graphocephala</taxon>
    </lineage>
</organism>
<name>A0A1B6LJV5_9HEMI</name>
<dbReference type="AlphaFoldDB" id="A0A1B6LJV5"/>
<reference evidence="1" key="1">
    <citation type="submission" date="2015-11" db="EMBL/GenBank/DDBJ databases">
        <title>De novo transcriptome assembly of four potential Pierce s Disease insect vectors from Arizona vineyards.</title>
        <authorList>
            <person name="Tassone E.E."/>
        </authorList>
    </citation>
    <scope>NUCLEOTIDE SEQUENCE</scope>
</reference>
<protein>
    <recommendedName>
        <fullName evidence="2">DUF4200 domain-containing protein</fullName>
    </recommendedName>
</protein>
<dbReference type="EMBL" id="GEBQ01015984">
    <property type="protein sequence ID" value="JAT23993.1"/>
    <property type="molecule type" value="Transcribed_RNA"/>
</dbReference>